<dbReference type="InterPro" id="IPR006566">
    <property type="entry name" value="FBD"/>
</dbReference>
<accession>A0A6J1AQ93</accession>
<proteinExistence type="predicted"/>
<dbReference type="RefSeq" id="XP_021288679.1">
    <property type="nucleotide sequence ID" value="XM_021433004.1"/>
</dbReference>
<dbReference type="InterPro" id="IPR001810">
    <property type="entry name" value="F-box_dom"/>
</dbReference>
<evidence type="ECO:0000259" key="1">
    <source>
        <dbReference type="PROSITE" id="PS50181"/>
    </source>
</evidence>
<gene>
    <name evidence="3" type="primary">LOC110419874</name>
</gene>
<dbReference type="SMART" id="SM00579">
    <property type="entry name" value="FBD"/>
    <property type="match status" value="1"/>
</dbReference>
<evidence type="ECO:0000313" key="2">
    <source>
        <dbReference type="Proteomes" id="UP000504621"/>
    </source>
</evidence>
<name>A0A6J1AQ93_9ROSI</name>
<dbReference type="GeneID" id="110419874"/>
<dbReference type="Pfam" id="PF00646">
    <property type="entry name" value="F-box"/>
    <property type="match status" value="1"/>
</dbReference>
<dbReference type="Gene3D" id="1.20.1280.50">
    <property type="match status" value="1"/>
</dbReference>
<dbReference type="AlphaFoldDB" id="A0A6J1AQ93"/>
<dbReference type="OrthoDB" id="1298252at2759"/>
<dbReference type="Pfam" id="PF08387">
    <property type="entry name" value="FBD"/>
    <property type="match status" value="1"/>
</dbReference>
<dbReference type="Pfam" id="PF24758">
    <property type="entry name" value="LRR_At5g56370"/>
    <property type="match status" value="1"/>
</dbReference>
<dbReference type="SUPFAM" id="SSF52058">
    <property type="entry name" value="L domain-like"/>
    <property type="match status" value="1"/>
</dbReference>
<reference evidence="3" key="1">
    <citation type="submission" date="2025-08" db="UniProtKB">
        <authorList>
            <consortium name="RefSeq"/>
        </authorList>
    </citation>
    <scope>IDENTIFICATION</scope>
    <source>
        <tissue evidence="3">Leaf</tissue>
    </source>
</reference>
<dbReference type="PANTHER" id="PTHR31900:SF34">
    <property type="entry name" value="EMB|CAB62440.1-RELATED"/>
    <property type="match status" value="1"/>
</dbReference>
<sequence>MADSPDQTCTTRKRQGSSDRISVLPDDIVVRILSFVSTEEAVATSILSKRWRPLWTLVPIIDLPDFDFDSSDNQEMFIEFVRNVLRINKAVSLEKLRIQCNPDYASCAHTCICTATERDVQELDIYSYETDTFHLPRDFFNRINMLKVLKLGDGVLVDVPSGVSFPNLKTLHLSSVKYTDDPSVANLFSGCVVLEELLIKRIYSNDGIHMNVSISTLKTLSIEYDSGLRDHSFEINAPALDRLNLKDVILRRNYWMFRPDMHVHSRENANKLLRVFSGVKFLSFTVLNWPNQLGRDCNPLFVNLVRLELNVGLKNWNLLLLFLENSHILQFLELTLSEGTQNSFGSRYENTLTLPKHVPICFLSSLETVCLRAFEESEHELQLIEYILTNASLLKTMKISAYDSVLETFLVDEKLSTIPRCSKTCQLEFKCQPYVPIETPFIPFG</sequence>
<protein>
    <submittedName>
        <fullName evidence="3">F-box/FBD/LRR-repeat protein At5g56420-like</fullName>
    </submittedName>
</protein>
<dbReference type="InterPro" id="IPR032675">
    <property type="entry name" value="LRR_dom_sf"/>
</dbReference>
<organism evidence="2 3">
    <name type="scientific">Herrania umbratica</name>
    <dbReference type="NCBI Taxonomy" id="108875"/>
    <lineage>
        <taxon>Eukaryota</taxon>
        <taxon>Viridiplantae</taxon>
        <taxon>Streptophyta</taxon>
        <taxon>Embryophyta</taxon>
        <taxon>Tracheophyta</taxon>
        <taxon>Spermatophyta</taxon>
        <taxon>Magnoliopsida</taxon>
        <taxon>eudicotyledons</taxon>
        <taxon>Gunneridae</taxon>
        <taxon>Pentapetalae</taxon>
        <taxon>rosids</taxon>
        <taxon>malvids</taxon>
        <taxon>Malvales</taxon>
        <taxon>Malvaceae</taxon>
        <taxon>Byttnerioideae</taxon>
        <taxon>Herrania</taxon>
    </lineage>
</organism>
<dbReference type="CDD" id="cd22160">
    <property type="entry name" value="F-box_AtFBL13-like"/>
    <property type="match status" value="1"/>
</dbReference>
<feature type="domain" description="F-box" evidence="1">
    <location>
        <begin position="18"/>
        <end position="54"/>
    </location>
</feature>
<evidence type="ECO:0000313" key="3">
    <source>
        <dbReference type="RefSeq" id="XP_021288679.1"/>
    </source>
</evidence>
<dbReference type="Proteomes" id="UP000504621">
    <property type="component" value="Unplaced"/>
</dbReference>
<dbReference type="PANTHER" id="PTHR31900">
    <property type="entry name" value="F-BOX/RNI SUPERFAMILY PROTEIN-RELATED"/>
    <property type="match status" value="1"/>
</dbReference>
<dbReference type="SUPFAM" id="SSF81383">
    <property type="entry name" value="F-box domain"/>
    <property type="match status" value="1"/>
</dbReference>
<dbReference type="InterPro" id="IPR055411">
    <property type="entry name" value="LRR_FXL15/At3g58940/PEG3-like"/>
</dbReference>
<keyword evidence="2" id="KW-1185">Reference proteome</keyword>
<dbReference type="Gene3D" id="3.80.10.10">
    <property type="entry name" value="Ribonuclease Inhibitor"/>
    <property type="match status" value="1"/>
</dbReference>
<dbReference type="PROSITE" id="PS50181">
    <property type="entry name" value="FBOX"/>
    <property type="match status" value="1"/>
</dbReference>
<dbReference type="InterPro" id="IPR053781">
    <property type="entry name" value="F-box_AtFBL13-like"/>
</dbReference>
<dbReference type="InterPro" id="IPR036047">
    <property type="entry name" value="F-box-like_dom_sf"/>
</dbReference>
<dbReference type="InterPro" id="IPR050232">
    <property type="entry name" value="FBL13/AtMIF1-like"/>
</dbReference>